<evidence type="ECO:0000256" key="1">
    <source>
        <dbReference type="SAM" id="Phobius"/>
    </source>
</evidence>
<accession>A0A9W8AZW8</accession>
<dbReference type="InterPro" id="IPR013945">
    <property type="entry name" value="Pkr1"/>
</dbReference>
<dbReference type="Proteomes" id="UP001150925">
    <property type="component" value="Unassembled WGS sequence"/>
</dbReference>
<keyword evidence="1" id="KW-0472">Membrane</keyword>
<dbReference type="Pfam" id="PF08636">
    <property type="entry name" value="Pkr1"/>
    <property type="match status" value="1"/>
</dbReference>
<name>A0A9W8AZW8_9FUNG</name>
<evidence type="ECO:0000313" key="3">
    <source>
        <dbReference type="Proteomes" id="UP001150925"/>
    </source>
</evidence>
<keyword evidence="1" id="KW-1133">Transmembrane helix</keyword>
<feature type="transmembrane region" description="Helical" evidence="1">
    <location>
        <begin position="61"/>
        <end position="77"/>
    </location>
</feature>
<keyword evidence="3" id="KW-1185">Reference proteome</keyword>
<reference evidence="2" key="1">
    <citation type="submission" date="2022-07" db="EMBL/GenBank/DDBJ databases">
        <title>Phylogenomic reconstructions and comparative analyses of Kickxellomycotina fungi.</title>
        <authorList>
            <person name="Reynolds N.K."/>
            <person name="Stajich J.E."/>
            <person name="Barry K."/>
            <person name="Grigoriev I.V."/>
            <person name="Crous P."/>
            <person name="Smith M.E."/>
        </authorList>
    </citation>
    <scope>NUCLEOTIDE SEQUENCE</scope>
    <source>
        <strain evidence="2">RSA 1196</strain>
    </source>
</reference>
<keyword evidence="1" id="KW-0812">Transmembrane</keyword>
<organism evidence="2 3">
    <name type="scientific">Dispira parvispora</name>
    <dbReference type="NCBI Taxonomy" id="1520584"/>
    <lineage>
        <taxon>Eukaryota</taxon>
        <taxon>Fungi</taxon>
        <taxon>Fungi incertae sedis</taxon>
        <taxon>Zoopagomycota</taxon>
        <taxon>Kickxellomycotina</taxon>
        <taxon>Dimargaritomycetes</taxon>
        <taxon>Dimargaritales</taxon>
        <taxon>Dimargaritaceae</taxon>
        <taxon>Dispira</taxon>
    </lineage>
</organism>
<protein>
    <submittedName>
        <fullName evidence="2">Uncharacterized protein</fullName>
    </submittedName>
</protein>
<sequence>MTSDNSPQPSSDSPQPSVVQDVIDSAFQPGVNRGLLLALNLSFAALLITLGFLAFMTGGNFHAVFLFLISAALFVAMQ</sequence>
<dbReference type="AlphaFoldDB" id="A0A9W8AZW8"/>
<gene>
    <name evidence="2" type="ORF">IWQ62_000564</name>
</gene>
<feature type="transmembrane region" description="Helical" evidence="1">
    <location>
        <begin position="35"/>
        <end position="55"/>
    </location>
</feature>
<dbReference type="GO" id="GO:0070072">
    <property type="term" value="P:vacuolar proton-transporting V-type ATPase complex assembly"/>
    <property type="evidence" value="ECO:0007669"/>
    <property type="project" value="InterPro"/>
</dbReference>
<dbReference type="OrthoDB" id="9626941at2759"/>
<proteinExistence type="predicted"/>
<dbReference type="EMBL" id="JANBPY010000048">
    <property type="protein sequence ID" value="KAJ1969525.1"/>
    <property type="molecule type" value="Genomic_DNA"/>
</dbReference>
<comment type="caution">
    <text evidence="2">The sequence shown here is derived from an EMBL/GenBank/DDBJ whole genome shotgun (WGS) entry which is preliminary data.</text>
</comment>
<evidence type="ECO:0000313" key="2">
    <source>
        <dbReference type="EMBL" id="KAJ1969525.1"/>
    </source>
</evidence>